<dbReference type="Gene3D" id="3.30.2290.10">
    <property type="entry name" value="PmbA/TldD superfamily"/>
    <property type="match status" value="1"/>
</dbReference>
<proteinExistence type="inferred from homology"/>
<dbReference type="InterPro" id="IPR036059">
    <property type="entry name" value="TldD/PmbA_sf"/>
</dbReference>
<accession>A0A0K8P449</accession>
<organism evidence="7 8">
    <name type="scientific">Piscinibacter sakaiensis</name>
    <name type="common">Ideonella sakaiensis</name>
    <dbReference type="NCBI Taxonomy" id="1547922"/>
    <lineage>
        <taxon>Bacteria</taxon>
        <taxon>Pseudomonadati</taxon>
        <taxon>Pseudomonadota</taxon>
        <taxon>Betaproteobacteria</taxon>
        <taxon>Burkholderiales</taxon>
        <taxon>Sphaerotilaceae</taxon>
        <taxon>Piscinibacter</taxon>
    </lineage>
</organism>
<dbReference type="EMBL" id="BBYR01000046">
    <property type="protein sequence ID" value="GAP37407.1"/>
    <property type="molecule type" value="Genomic_DNA"/>
</dbReference>
<feature type="domain" description="Metalloprotease TldD/E C-terminal" evidence="6">
    <location>
        <begin position="232"/>
        <end position="480"/>
    </location>
</feature>
<dbReference type="Proteomes" id="UP000037660">
    <property type="component" value="Unassembled WGS sequence"/>
</dbReference>
<dbReference type="STRING" id="1547922.ISF6_3262"/>
<dbReference type="RefSeq" id="WP_054021348.1">
    <property type="nucleotide sequence ID" value="NZ_BBYR01000046.1"/>
</dbReference>
<reference evidence="7 8" key="2">
    <citation type="journal article" date="2016" name="Science">
        <title>A bacterium that degrades and assimilates poly(ethylene terephthalate).</title>
        <authorList>
            <person name="Yoshida S."/>
            <person name="Hiraga K."/>
            <person name="Takehana T."/>
            <person name="Taniguchi I."/>
            <person name="Yamaji H."/>
            <person name="Maeda Y."/>
            <person name="Toyohara K."/>
            <person name="Miyamoto K."/>
            <person name="Kimura Y."/>
            <person name="Oda K."/>
        </authorList>
    </citation>
    <scope>NUCLEOTIDE SEQUENCE [LARGE SCALE GENOMIC DNA]</scope>
    <source>
        <strain evidence="8">NBRC 110686 / TISTR 2288 / 201-F6</strain>
    </source>
</reference>
<keyword evidence="3" id="KW-0378">Hydrolase</keyword>
<evidence type="ECO:0000256" key="3">
    <source>
        <dbReference type="ARBA" id="ARBA00022801"/>
    </source>
</evidence>
<dbReference type="InterPro" id="IPR035068">
    <property type="entry name" value="TldD/PmbA_N"/>
</dbReference>
<dbReference type="PANTHER" id="PTHR30624:SF10">
    <property type="entry name" value="CONSERVED PROTEIN"/>
    <property type="match status" value="1"/>
</dbReference>
<comment type="caution">
    <text evidence="7">The sequence shown here is derived from an EMBL/GenBank/DDBJ whole genome shotgun (WGS) entry which is preliminary data.</text>
</comment>
<dbReference type="GO" id="GO:0008237">
    <property type="term" value="F:metallopeptidase activity"/>
    <property type="evidence" value="ECO:0007669"/>
    <property type="project" value="UniProtKB-KW"/>
</dbReference>
<gene>
    <name evidence="7" type="ORF">ISF6_3262</name>
</gene>
<keyword evidence="8" id="KW-1185">Reference proteome</keyword>
<dbReference type="GO" id="GO:0005829">
    <property type="term" value="C:cytosol"/>
    <property type="evidence" value="ECO:0007669"/>
    <property type="project" value="TreeGrafter"/>
</dbReference>
<name>A0A0K8P449_PISS1</name>
<dbReference type="Pfam" id="PF01523">
    <property type="entry name" value="PmbA_TldD_1st"/>
    <property type="match status" value="1"/>
</dbReference>
<sequence length="485" mass="52231">MLDRLDTAARQAAPAVDRWSVRGVVESAEELNVRQGVAQAPARRVDAGAMVSVLDRGGLGYAATGDTSEAGLREAFGRARALAHAVAGHGLFDHGRLPPVTARGRYESRVERPVAASRLRERLDRLAAVNAGTRADPRIVDSSASLWTLDCRQRLVTGDGGDMAQDWQIVIPNVVATAQVQGVTQTRSAAGQYNGFCQQGGLEVLERAGFEADGPRVAQEAIELALAPPCPSGTMDLLLMPDQMMLQIHESIGHPLELDRILGDERNFAGTSFVTPDMFGHYRYGSELLNVSHDPGRPEQLASFGWDDDGTPAERRLLIERGVLLRPLGGSVSQARARAFGLDLEGVATTRACSWNRAPIDRMSNLNIEPGDASLDALVGAIDFGVMMRTNLSWSIDDSRNKFQFGCEWGRVIRGGRLAEVVRNPNYRGISATFWRSLAGVGDASTFEVMGTPFCGKGEPSQVIRVGHAAPACRFRGVDVFGGDA</sequence>
<evidence type="ECO:0000259" key="6">
    <source>
        <dbReference type="Pfam" id="PF19289"/>
    </source>
</evidence>
<evidence type="ECO:0000259" key="5">
    <source>
        <dbReference type="Pfam" id="PF01523"/>
    </source>
</evidence>
<evidence type="ECO:0000313" key="8">
    <source>
        <dbReference type="Proteomes" id="UP000037660"/>
    </source>
</evidence>
<keyword evidence="2" id="KW-0645">Protease</keyword>
<evidence type="ECO:0000313" key="7">
    <source>
        <dbReference type="EMBL" id="GAP37407.1"/>
    </source>
</evidence>
<dbReference type="PANTHER" id="PTHR30624">
    <property type="entry name" value="UNCHARACTERIZED PROTEIN TLDD AND PMBA"/>
    <property type="match status" value="1"/>
</dbReference>
<evidence type="ECO:0000256" key="1">
    <source>
        <dbReference type="ARBA" id="ARBA00005836"/>
    </source>
</evidence>
<evidence type="ECO:0000256" key="4">
    <source>
        <dbReference type="ARBA" id="ARBA00023049"/>
    </source>
</evidence>
<comment type="similarity">
    <text evidence="1">Belongs to the peptidase U62 family.</text>
</comment>
<dbReference type="InterPro" id="IPR002510">
    <property type="entry name" value="Metalloprtase-TldD/E_N"/>
</dbReference>
<feature type="domain" description="Metalloprotease TldD/E N-terminal" evidence="5">
    <location>
        <begin position="19"/>
        <end position="83"/>
    </location>
</feature>
<keyword evidence="4" id="KW-0482">Metalloprotease</keyword>
<dbReference type="OrthoDB" id="9803213at2"/>
<protein>
    <submittedName>
        <fullName evidence="7">TldD family protein</fullName>
    </submittedName>
</protein>
<reference evidence="8" key="1">
    <citation type="submission" date="2015-07" db="EMBL/GenBank/DDBJ databases">
        <title>Discovery of a poly(ethylene terephthalate assimilation.</title>
        <authorList>
            <person name="Yoshida S."/>
            <person name="Hiraga K."/>
            <person name="Takehana T."/>
            <person name="Taniguchi I."/>
            <person name="Yamaji H."/>
            <person name="Maeda Y."/>
            <person name="Toyohara K."/>
            <person name="Miyamoto K."/>
            <person name="Kimura Y."/>
            <person name="Oda K."/>
        </authorList>
    </citation>
    <scope>NUCLEOTIDE SEQUENCE [LARGE SCALE GENOMIC DNA]</scope>
    <source>
        <strain evidence="8">NBRC 110686 / TISTR 2288 / 201-F6</strain>
    </source>
</reference>
<dbReference type="InterPro" id="IPR045569">
    <property type="entry name" value="Metalloprtase-TldD/E_C"/>
</dbReference>
<dbReference type="AlphaFoldDB" id="A0A0K8P449"/>
<dbReference type="InterPro" id="IPR051463">
    <property type="entry name" value="Peptidase_U62_metallo"/>
</dbReference>
<dbReference type="SUPFAM" id="SSF111283">
    <property type="entry name" value="Putative modulator of DNA gyrase, PmbA/TldD"/>
    <property type="match status" value="1"/>
</dbReference>
<dbReference type="GO" id="GO:0006508">
    <property type="term" value="P:proteolysis"/>
    <property type="evidence" value="ECO:0007669"/>
    <property type="project" value="UniProtKB-KW"/>
</dbReference>
<dbReference type="Pfam" id="PF19289">
    <property type="entry name" value="PmbA_TldD_3rd"/>
    <property type="match status" value="1"/>
</dbReference>
<evidence type="ECO:0000256" key="2">
    <source>
        <dbReference type="ARBA" id="ARBA00022670"/>
    </source>
</evidence>